<dbReference type="AlphaFoldDB" id="A0AAU7JID0"/>
<dbReference type="InterPro" id="IPR000835">
    <property type="entry name" value="HTH_MarR-typ"/>
</dbReference>
<evidence type="ECO:0000256" key="1">
    <source>
        <dbReference type="ARBA" id="ARBA00023015"/>
    </source>
</evidence>
<dbReference type="PROSITE" id="PS50995">
    <property type="entry name" value="HTH_MARR_2"/>
    <property type="match status" value="1"/>
</dbReference>
<keyword evidence="3" id="KW-0804">Transcription</keyword>
<dbReference type="RefSeq" id="WP_406856675.1">
    <property type="nucleotide sequence ID" value="NZ_CP157484.1"/>
</dbReference>
<organism evidence="5">
    <name type="scientific">Alsobacter sp. KACC 23698</name>
    <dbReference type="NCBI Taxonomy" id="3149229"/>
    <lineage>
        <taxon>Bacteria</taxon>
        <taxon>Pseudomonadati</taxon>
        <taxon>Pseudomonadota</taxon>
        <taxon>Alphaproteobacteria</taxon>
        <taxon>Hyphomicrobiales</taxon>
        <taxon>Alsobacteraceae</taxon>
        <taxon>Alsobacter</taxon>
    </lineage>
</organism>
<reference evidence="5" key="1">
    <citation type="submission" date="2024-05" db="EMBL/GenBank/DDBJ databases">
        <authorList>
            <person name="Kim S."/>
            <person name="Heo J."/>
            <person name="Choi H."/>
            <person name="Choi Y."/>
            <person name="Kwon S.-W."/>
            <person name="Kim Y."/>
        </authorList>
    </citation>
    <scope>NUCLEOTIDE SEQUENCE</scope>
    <source>
        <strain evidence="5">KACC 23698</strain>
    </source>
</reference>
<dbReference type="GO" id="GO:0003677">
    <property type="term" value="F:DNA binding"/>
    <property type="evidence" value="ECO:0007669"/>
    <property type="project" value="UniProtKB-KW"/>
</dbReference>
<evidence type="ECO:0000313" key="5">
    <source>
        <dbReference type="EMBL" id="XBO39824.1"/>
    </source>
</evidence>
<dbReference type="InterPro" id="IPR036388">
    <property type="entry name" value="WH-like_DNA-bd_sf"/>
</dbReference>
<dbReference type="InterPro" id="IPR036390">
    <property type="entry name" value="WH_DNA-bd_sf"/>
</dbReference>
<dbReference type="EMBL" id="CP157484">
    <property type="protein sequence ID" value="XBO39824.1"/>
    <property type="molecule type" value="Genomic_DNA"/>
</dbReference>
<evidence type="ECO:0000256" key="3">
    <source>
        <dbReference type="ARBA" id="ARBA00023163"/>
    </source>
</evidence>
<evidence type="ECO:0000259" key="4">
    <source>
        <dbReference type="PROSITE" id="PS50995"/>
    </source>
</evidence>
<dbReference type="Gene3D" id="1.10.10.10">
    <property type="entry name" value="Winged helix-like DNA-binding domain superfamily/Winged helix DNA-binding domain"/>
    <property type="match status" value="1"/>
</dbReference>
<feature type="domain" description="HTH marR-type" evidence="4">
    <location>
        <begin position="3"/>
        <end position="132"/>
    </location>
</feature>
<dbReference type="GO" id="GO:0003700">
    <property type="term" value="F:DNA-binding transcription factor activity"/>
    <property type="evidence" value="ECO:0007669"/>
    <property type="project" value="InterPro"/>
</dbReference>
<proteinExistence type="predicted"/>
<dbReference type="SUPFAM" id="SSF46785">
    <property type="entry name" value="Winged helix' DNA-binding domain"/>
    <property type="match status" value="1"/>
</dbReference>
<dbReference type="PANTHER" id="PTHR42756:SF1">
    <property type="entry name" value="TRANSCRIPTIONAL REPRESSOR OF EMRAB OPERON"/>
    <property type="match status" value="1"/>
</dbReference>
<evidence type="ECO:0000256" key="2">
    <source>
        <dbReference type="ARBA" id="ARBA00023125"/>
    </source>
</evidence>
<dbReference type="PANTHER" id="PTHR42756">
    <property type="entry name" value="TRANSCRIPTIONAL REGULATOR, MARR"/>
    <property type="match status" value="1"/>
</dbReference>
<gene>
    <name evidence="5" type="ORF">ABEG18_03310</name>
</gene>
<keyword evidence="2" id="KW-0238">DNA-binding</keyword>
<sequence length="132" mass="14619">MSLPCHCLQLRKATRKIGARYDAALAPAGINIAQYSLLRTVERHQPISLTDLGRSLELDRSTMGRNVRVVEKLGLVELGRGQDQREATVSLSERGSEALRAAEPLWARCQDEIAKRLGAERLGMLAELKTLL</sequence>
<name>A0AAU7JID0_9HYPH</name>
<keyword evidence="1" id="KW-0805">Transcription regulation</keyword>
<dbReference type="Pfam" id="PF12802">
    <property type="entry name" value="MarR_2"/>
    <property type="match status" value="1"/>
</dbReference>
<protein>
    <submittedName>
        <fullName evidence="5">MarR family transcriptional regulator</fullName>
    </submittedName>
</protein>
<dbReference type="SMART" id="SM00347">
    <property type="entry name" value="HTH_MARR"/>
    <property type="match status" value="1"/>
</dbReference>
<accession>A0AAU7JID0</accession>